<reference evidence="2" key="1">
    <citation type="journal article" date="2019" name="Int. J. Syst. Evol. Microbiol.">
        <title>The Global Catalogue of Microorganisms (GCM) 10K type strain sequencing project: providing services to taxonomists for standard genome sequencing and annotation.</title>
        <authorList>
            <consortium name="The Broad Institute Genomics Platform"/>
            <consortium name="The Broad Institute Genome Sequencing Center for Infectious Disease"/>
            <person name="Wu L."/>
            <person name="Ma J."/>
        </authorList>
    </citation>
    <scope>NUCLEOTIDE SEQUENCE [LARGE SCALE GENOMIC DNA]</scope>
    <source>
        <strain evidence="2">CCUG 56607</strain>
    </source>
</reference>
<accession>A0ABW3L113</accession>
<keyword evidence="2" id="KW-1185">Reference proteome</keyword>
<proteinExistence type="predicted"/>
<sequence length="93" mass="11028">MNTKRVWLDKNKSLGIIESEHSIFGSCFHPIILYGADEFYTINNLWYTTYHGAREFFKAPTNRCEVTGRMREVTDNETKRMMIWVGEKSEWTV</sequence>
<dbReference type="RefSeq" id="WP_386059880.1">
    <property type="nucleotide sequence ID" value="NZ_JBHTKL010000005.1"/>
</dbReference>
<protein>
    <submittedName>
        <fullName evidence="1">Uncharacterized protein</fullName>
    </submittedName>
</protein>
<organism evidence="1 2">
    <name type="scientific">Thalassobacillus hwangdonensis</name>
    <dbReference type="NCBI Taxonomy" id="546108"/>
    <lineage>
        <taxon>Bacteria</taxon>
        <taxon>Bacillati</taxon>
        <taxon>Bacillota</taxon>
        <taxon>Bacilli</taxon>
        <taxon>Bacillales</taxon>
        <taxon>Bacillaceae</taxon>
        <taxon>Thalassobacillus</taxon>
    </lineage>
</organism>
<comment type="caution">
    <text evidence="1">The sequence shown here is derived from an EMBL/GenBank/DDBJ whole genome shotgun (WGS) entry which is preliminary data.</text>
</comment>
<evidence type="ECO:0000313" key="2">
    <source>
        <dbReference type="Proteomes" id="UP001596990"/>
    </source>
</evidence>
<gene>
    <name evidence="1" type="ORF">ACFQ2J_10745</name>
</gene>
<dbReference type="EMBL" id="JBHTKL010000005">
    <property type="protein sequence ID" value="MFD1019650.1"/>
    <property type="molecule type" value="Genomic_DNA"/>
</dbReference>
<evidence type="ECO:0000313" key="1">
    <source>
        <dbReference type="EMBL" id="MFD1019650.1"/>
    </source>
</evidence>
<dbReference type="Proteomes" id="UP001596990">
    <property type="component" value="Unassembled WGS sequence"/>
</dbReference>
<name>A0ABW3L113_9BACI</name>